<gene>
    <name evidence="1" type="ORF">B5F97_16655</name>
</gene>
<dbReference type="AlphaFoldDB" id="A0A1Y3YN13"/>
<protein>
    <submittedName>
        <fullName evidence="1">Uncharacterized protein</fullName>
    </submittedName>
</protein>
<sequence>MRKSGNVLFTGVCMRGRELLKLSSGDIFISSEDNFFLLYISQVQFKKKKKTFASYKKIRTFASRLLSHKDKHLIHSELISLCPRRLIRGEAKHLVVTFKKTIKSGYFKLQDHFCKQSYSD</sequence>
<accession>A0A1Y3YN13</accession>
<evidence type="ECO:0000313" key="1">
    <source>
        <dbReference type="EMBL" id="OUN98761.1"/>
    </source>
</evidence>
<evidence type="ECO:0000313" key="2">
    <source>
        <dbReference type="Proteomes" id="UP000195386"/>
    </source>
</evidence>
<comment type="caution">
    <text evidence="1">The sequence shown here is derived from an EMBL/GenBank/DDBJ whole genome shotgun (WGS) entry which is preliminary data.</text>
</comment>
<proteinExistence type="predicted"/>
<name>A0A1Y3YN13_9BACE</name>
<organism evidence="1 2">
    <name type="scientific">Bacteroides clarus</name>
    <dbReference type="NCBI Taxonomy" id="626929"/>
    <lineage>
        <taxon>Bacteria</taxon>
        <taxon>Pseudomonadati</taxon>
        <taxon>Bacteroidota</taxon>
        <taxon>Bacteroidia</taxon>
        <taxon>Bacteroidales</taxon>
        <taxon>Bacteroidaceae</taxon>
        <taxon>Bacteroides</taxon>
    </lineage>
</organism>
<dbReference type="EMBL" id="NFII01000023">
    <property type="protein sequence ID" value="OUN98761.1"/>
    <property type="molecule type" value="Genomic_DNA"/>
</dbReference>
<dbReference type="Proteomes" id="UP000195386">
    <property type="component" value="Unassembled WGS sequence"/>
</dbReference>
<reference evidence="2" key="1">
    <citation type="submission" date="2017-04" db="EMBL/GenBank/DDBJ databases">
        <title>Function of individual gut microbiota members based on whole genome sequencing of pure cultures obtained from chicken caecum.</title>
        <authorList>
            <person name="Medvecky M."/>
            <person name="Cejkova D."/>
            <person name="Polansky O."/>
            <person name="Karasova D."/>
            <person name="Kubasova T."/>
            <person name="Cizek A."/>
            <person name="Rychlik I."/>
        </authorList>
    </citation>
    <scope>NUCLEOTIDE SEQUENCE [LARGE SCALE GENOMIC DNA]</scope>
    <source>
        <strain evidence="2">An43</strain>
    </source>
</reference>